<dbReference type="PANTHER" id="PTHR33393">
    <property type="entry name" value="POLYGLUTAMINE SYNTHESIS ACCESSORY PROTEIN RV0574C-RELATED"/>
    <property type="match status" value="1"/>
</dbReference>
<dbReference type="InterPro" id="IPR019079">
    <property type="entry name" value="Capsule_synth_CapA"/>
</dbReference>
<evidence type="ECO:0000313" key="5">
    <source>
        <dbReference type="Proteomes" id="UP000198122"/>
    </source>
</evidence>
<dbReference type="PANTHER" id="PTHR33393:SF13">
    <property type="entry name" value="PGA BIOSYNTHESIS PROTEIN CAPA"/>
    <property type="match status" value="1"/>
</dbReference>
<reference evidence="4 5" key="1">
    <citation type="submission" date="2017-06" db="EMBL/GenBank/DDBJ databases">
        <authorList>
            <person name="Kim H.J."/>
            <person name="Triplett B.A."/>
        </authorList>
    </citation>
    <scope>NUCLEOTIDE SEQUENCE [LARGE SCALE GENOMIC DNA]</scope>
    <source>
        <strain evidence="4 5">DSM 22179</strain>
    </source>
</reference>
<feature type="compositionally biased region" description="Low complexity" evidence="2">
    <location>
        <begin position="60"/>
        <end position="94"/>
    </location>
</feature>
<comment type="similarity">
    <text evidence="1">Belongs to the CapA family.</text>
</comment>
<dbReference type="Proteomes" id="UP000198122">
    <property type="component" value="Unassembled WGS sequence"/>
</dbReference>
<organism evidence="4 5">
    <name type="scientific">Kytococcus aerolatus</name>
    <dbReference type="NCBI Taxonomy" id="592308"/>
    <lineage>
        <taxon>Bacteria</taxon>
        <taxon>Bacillati</taxon>
        <taxon>Actinomycetota</taxon>
        <taxon>Actinomycetes</taxon>
        <taxon>Micrococcales</taxon>
        <taxon>Kytococcaceae</taxon>
        <taxon>Kytococcus</taxon>
    </lineage>
</organism>
<evidence type="ECO:0000256" key="2">
    <source>
        <dbReference type="SAM" id="MobiDB-lite"/>
    </source>
</evidence>
<dbReference type="InterPro" id="IPR052169">
    <property type="entry name" value="CW_Biosynth-Accessory"/>
</dbReference>
<feature type="domain" description="Capsule synthesis protein CapA" evidence="3">
    <location>
        <begin position="106"/>
        <end position="362"/>
    </location>
</feature>
<evidence type="ECO:0000313" key="4">
    <source>
        <dbReference type="EMBL" id="SNC72300.1"/>
    </source>
</evidence>
<feature type="region of interest" description="Disordered" evidence="2">
    <location>
        <begin position="25"/>
        <end position="103"/>
    </location>
</feature>
<dbReference type="EMBL" id="FYEZ01000002">
    <property type="protein sequence ID" value="SNC72300.1"/>
    <property type="molecule type" value="Genomic_DNA"/>
</dbReference>
<feature type="compositionally biased region" description="Low complexity" evidence="2">
    <location>
        <begin position="25"/>
        <end position="53"/>
    </location>
</feature>
<dbReference type="SUPFAM" id="SSF56300">
    <property type="entry name" value="Metallo-dependent phosphatases"/>
    <property type="match status" value="1"/>
</dbReference>
<gene>
    <name evidence="4" type="ORF">SAMN05445756_1796</name>
</gene>
<keyword evidence="5" id="KW-1185">Reference proteome</keyword>
<sequence length="452" mass="47218">MRGMQDRARGGRVALGLALVGALAGCAGEPAPDRPAASHDAPSSASSSRPSESSPHEGAPDATASAPSPSSTSATGQGSSPSSGSSPEASPSTSGREDDEAPRAFSVVTTGDMLTHYVLQERADELQPGPGFAFDGMLTEVEPVLAGADLAVCGQETPISPENEDLTASKGTFVFNAPREIAEAMAAAGYDACSTASNHTLDKGLRGVADTRAVLEENGIAPVGPQASEGAGPGHPVLVDAGGATVGLLAYSYNVKNALGGTTVPGMEWMNGHMMRGAGAEGMIADARRARRMGADVVMVSIHWGAEYDQEPNDEQREIARTVLASGEVDAIAGSHPHVVQPCETIDGRTVAYSMGNFLSEQGPNRYPSKPITTQDGVLLRWTFTPEEGVDGVTWEQELEYQPTFVTRPDFVIAPATPDHLPDSYRRTVDTMSSLGKGRCDARPMTPKDWTR</sequence>
<dbReference type="Gene3D" id="3.60.21.10">
    <property type="match status" value="1"/>
</dbReference>
<accession>A0A212U2B9</accession>
<dbReference type="CDD" id="cd07381">
    <property type="entry name" value="MPP_CapA"/>
    <property type="match status" value="1"/>
</dbReference>
<dbReference type="InterPro" id="IPR029052">
    <property type="entry name" value="Metallo-depent_PP-like"/>
</dbReference>
<evidence type="ECO:0000259" key="3">
    <source>
        <dbReference type="SMART" id="SM00854"/>
    </source>
</evidence>
<dbReference type="AlphaFoldDB" id="A0A212U2B9"/>
<evidence type="ECO:0000256" key="1">
    <source>
        <dbReference type="ARBA" id="ARBA00005662"/>
    </source>
</evidence>
<dbReference type="SMART" id="SM00854">
    <property type="entry name" value="PGA_cap"/>
    <property type="match status" value="1"/>
</dbReference>
<name>A0A212U2B9_9MICO</name>
<dbReference type="PROSITE" id="PS51257">
    <property type="entry name" value="PROKAR_LIPOPROTEIN"/>
    <property type="match status" value="1"/>
</dbReference>
<dbReference type="Pfam" id="PF09587">
    <property type="entry name" value="PGA_cap"/>
    <property type="match status" value="1"/>
</dbReference>
<proteinExistence type="inferred from homology"/>
<protein>
    <submittedName>
        <fullName evidence="4">Poly-gamma-glutamate synthesis protein (Capsule biosynthesis protein)</fullName>
    </submittedName>
</protein>